<comment type="caution">
    <text evidence="15">The sequence shown here is derived from an EMBL/GenBank/DDBJ whole genome shotgun (WGS) entry which is preliminary data.</text>
</comment>
<evidence type="ECO:0000256" key="2">
    <source>
        <dbReference type="ARBA" id="ARBA00001946"/>
    </source>
</evidence>
<dbReference type="GO" id="GO:0007131">
    <property type="term" value="P:reciprocal meiotic recombination"/>
    <property type="evidence" value="ECO:0007669"/>
    <property type="project" value="TreeGrafter"/>
</dbReference>
<evidence type="ECO:0000256" key="5">
    <source>
        <dbReference type="ARBA" id="ARBA00012895"/>
    </source>
</evidence>
<dbReference type="InterPro" id="IPR002815">
    <property type="entry name" value="Spo11/TopoVI_A"/>
</dbReference>
<keyword evidence="10 12" id="KW-0413">Isomerase</keyword>
<dbReference type="GO" id="GO:0003677">
    <property type="term" value="F:DNA binding"/>
    <property type="evidence" value="ECO:0007669"/>
    <property type="project" value="UniProtKB-UniRule"/>
</dbReference>
<dbReference type="Proteomes" id="UP001370758">
    <property type="component" value="Unassembled WGS sequence"/>
</dbReference>
<dbReference type="GO" id="GO:0005524">
    <property type="term" value="F:ATP binding"/>
    <property type="evidence" value="ECO:0007669"/>
    <property type="project" value="InterPro"/>
</dbReference>
<comment type="subcellular location">
    <subcellularLocation>
        <location evidence="3">Nucleus</location>
    </subcellularLocation>
</comment>
<dbReference type="Pfam" id="PF04406">
    <property type="entry name" value="TP6A_N"/>
    <property type="match status" value="1"/>
</dbReference>
<evidence type="ECO:0000259" key="13">
    <source>
        <dbReference type="Pfam" id="PF04406"/>
    </source>
</evidence>
<evidence type="ECO:0000313" key="15">
    <source>
        <dbReference type="EMBL" id="KAK6503130.1"/>
    </source>
</evidence>
<dbReference type="InterPro" id="IPR036078">
    <property type="entry name" value="Spo11/TopoVI_A_sf"/>
</dbReference>
<dbReference type="EC" id="5.6.2.2" evidence="5"/>
<comment type="similarity">
    <text evidence="4 12">Belongs to the TOP6A family.</text>
</comment>
<name>A0AAV9W6A1_9PEZI</name>
<dbReference type="PROSITE" id="PS52041">
    <property type="entry name" value="TOPO_IIB"/>
    <property type="match status" value="1"/>
</dbReference>
<dbReference type="Gene3D" id="3.40.1360.10">
    <property type="match status" value="1"/>
</dbReference>
<evidence type="ECO:0000256" key="3">
    <source>
        <dbReference type="ARBA" id="ARBA00004123"/>
    </source>
</evidence>
<reference evidence="15 16" key="1">
    <citation type="submission" date="2023-08" db="EMBL/GenBank/DDBJ databases">
        <authorList>
            <person name="Palmer J.M."/>
        </authorList>
    </citation>
    <scope>NUCLEOTIDE SEQUENCE [LARGE SCALE GENOMIC DNA]</scope>
    <source>
        <strain evidence="15 16">TWF481</strain>
    </source>
</reference>
<keyword evidence="8 12" id="KW-0799">Topoisomerase</keyword>
<dbReference type="EMBL" id="JAVHJL010000005">
    <property type="protein sequence ID" value="KAK6503130.1"/>
    <property type="molecule type" value="Genomic_DNA"/>
</dbReference>
<dbReference type="InterPro" id="IPR034136">
    <property type="entry name" value="TOPRIM_Topo6A/Spo11"/>
</dbReference>
<evidence type="ECO:0000256" key="11">
    <source>
        <dbReference type="ARBA" id="ARBA00023242"/>
    </source>
</evidence>
<dbReference type="GO" id="GO:0003918">
    <property type="term" value="F:DNA topoisomerase type II (double strand cut, ATP-hydrolyzing) activity"/>
    <property type="evidence" value="ECO:0007669"/>
    <property type="project" value="UniProtKB-UniRule"/>
</dbReference>
<protein>
    <recommendedName>
        <fullName evidence="5">DNA topoisomerase (ATP-hydrolyzing)</fullName>
        <ecNumber evidence="5">5.6.2.2</ecNumber>
    </recommendedName>
</protein>
<evidence type="ECO:0000256" key="4">
    <source>
        <dbReference type="ARBA" id="ARBA00006559"/>
    </source>
</evidence>
<dbReference type="InterPro" id="IPR013048">
    <property type="entry name" value="Meiotic_Spo11"/>
</dbReference>
<evidence type="ECO:0000313" key="16">
    <source>
        <dbReference type="Proteomes" id="UP001370758"/>
    </source>
</evidence>
<comment type="cofactor">
    <cofactor evidence="2">
        <name>Mg(2+)</name>
        <dbReference type="ChEBI" id="CHEBI:18420"/>
    </cofactor>
</comment>
<comment type="catalytic activity">
    <reaction evidence="1 12">
        <text>ATP-dependent breakage, passage and rejoining of double-stranded DNA.</text>
        <dbReference type="EC" id="5.6.2.2"/>
    </reaction>
</comment>
<keyword evidence="6" id="KW-0479">Metal-binding</keyword>
<keyword evidence="11" id="KW-0539">Nucleus</keyword>
<feature type="domain" description="Spo11/DNA topoisomerase VI subunit A N-terminal" evidence="13">
    <location>
        <begin position="236"/>
        <end position="297"/>
    </location>
</feature>
<dbReference type="SUPFAM" id="SSF56726">
    <property type="entry name" value="DNA topoisomerase IV, alpha subunit"/>
    <property type="match status" value="1"/>
</dbReference>
<keyword evidence="7" id="KW-0460">Magnesium</keyword>
<feature type="active site" description="O-(5'-phospho-DNA)-tyrosine intermediate" evidence="12">
    <location>
        <position position="265"/>
    </location>
</feature>
<dbReference type="InterPro" id="IPR013049">
    <property type="entry name" value="Spo11/TopoVI_A_N"/>
</dbReference>
<dbReference type="InterPro" id="IPR036388">
    <property type="entry name" value="WH-like_DNA-bd_sf"/>
</dbReference>
<feature type="domain" description="Topoisomerase 6 subunit A/Spo11 TOPRIM" evidence="14">
    <location>
        <begin position="348"/>
        <end position="524"/>
    </location>
</feature>
<keyword evidence="16" id="KW-1185">Reference proteome</keyword>
<dbReference type="PRINTS" id="PR01550">
    <property type="entry name" value="TOP6AFAMILY"/>
</dbReference>
<dbReference type="AlphaFoldDB" id="A0AAV9W6A1"/>
<dbReference type="Gene3D" id="1.10.10.10">
    <property type="entry name" value="Winged helix-like DNA-binding domain superfamily/Winged helix DNA-binding domain"/>
    <property type="match status" value="1"/>
</dbReference>
<evidence type="ECO:0000256" key="7">
    <source>
        <dbReference type="ARBA" id="ARBA00022842"/>
    </source>
</evidence>
<accession>A0AAV9W6A1</accession>
<evidence type="ECO:0000256" key="12">
    <source>
        <dbReference type="PROSITE-ProRule" id="PRU01385"/>
    </source>
</evidence>
<dbReference type="PRINTS" id="PR01551">
    <property type="entry name" value="SPO11HOMOLOG"/>
</dbReference>
<dbReference type="Pfam" id="PF21180">
    <property type="entry name" value="TOP6A-Spo11_Toprim"/>
    <property type="match status" value="1"/>
</dbReference>
<dbReference type="CDD" id="cd00223">
    <property type="entry name" value="TOPRIM_TopoIIB_SPO"/>
    <property type="match status" value="1"/>
</dbReference>
<dbReference type="GO" id="GO:0000706">
    <property type="term" value="P:meiotic DNA double-strand break processing"/>
    <property type="evidence" value="ECO:0007669"/>
    <property type="project" value="TreeGrafter"/>
</dbReference>
<gene>
    <name evidence="15" type="ORF">TWF481_008165</name>
</gene>
<dbReference type="PANTHER" id="PTHR10848:SF0">
    <property type="entry name" value="MEIOTIC RECOMBINATION PROTEIN SPO11"/>
    <property type="match status" value="1"/>
</dbReference>
<evidence type="ECO:0000256" key="10">
    <source>
        <dbReference type="ARBA" id="ARBA00023235"/>
    </source>
</evidence>
<proteinExistence type="inferred from homology"/>
<sequence length="536" mass="59658">MSSNPEDQYDLELSHVIDLYQNQSPIKDDGSEYFGWSDEDTVTATEDTSSIAQIDESQFLDLTTPIVSPITNEVNGITPTDVLNDGITRPIQLSDFPKPPTSRRYASTTQNIPEIPHTAASTTPSISTDVDVTTTVDGEIPELDLAGRLHKIFLENRVEETVTVIWAGSDNSTRPSAWVLQKIDEVFAAWLDVIDSKGKLVVKLRGGERRMLRASRSQQWVWRNMVYPGPCARDNRRFGAFVRLLELVREAIESDKIYTKRDIYYKDVALFGSQQTVDSLVDDVSSALGVPRRSLHITAAAKGLVCGDLSIFKTDGSIIDCNIEGEGVLIPSSADIEKVEIRDTDTVLIIEKEGKGYPDIATREFSHYLYLTKNHTEQYLDFYCLVDYDPHGLDIYTMYKNGSLMSRAAGMFYEQMAVPGLRHLGVRFCDILEYCSGSVVSGVGEGDGEEPRSKRVRYSASSLPPQGLLPMTAHDRAKAVSMLQRDHDVVGGGVEYTEDLRKLLFVGYKAEIQVLGEQLVRYLDEKLGGQRIGLAS</sequence>
<dbReference type="GO" id="GO:0042138">
    <property type="term" value="P:meiotic DNA double-strand break formation"/>
    <property type="evidence" value="ECO:0007669"/>
    <property type="project" value="InterPro"/>
</dbReference>
<dbReference type="GO" id="GO:0046872">
    <property type="term" value="F:metal ion binding"/>
    <property type="evidence" value="ECO:0007669"/>
    <property type="project" value="UniProtKB-KW"/>
</dbReference>
<keyword evidence="9 12" id="KW-0238">DNA-binding</keyword>
<evidence type="ECO:0000256" key="1">
    <source>
        <dbReference type="ARBA" id="ARBA00000185"/>
    </source>
</evidence>
<dbReference type="PANTHER" id="PTHR10848">
    <property type="entry name" value="MEIOTIC RECOMBINATION PROTEIN SPO11"/>
    <property type="match status" value="1"/>
</dbReference>
<dbReference type="GO" id="GO:0000228">
    <property type="term" value="C:nuclear chromosome"/>
    <property type="evidence" value="ECO:0007669"/>
    <property type="project" value="TreeGrafter"/>
</dbReference>
<evidence type="ECO:0000259" key="14">
    <source>
        <dbReference type="Pfam" id="PF21180"/>
    </source>
</evidence>
<evidence type="ECO:0000256" key="9">
    <source>
        <dbReference type="ARBA" id="ARBA00023125"/>
    </source>
</evidence>
<evidence type="ECO:0000256" key="6">
    <source>
        <dbReference type="ARBA" id="ARBA00022723"/>
    </source>
</evidence>
<organism evidence="15 16">
    <name type="scientific">Arthrobotrys musiformis</name>
    <dbReference type="NCBI Taxonomy" id="47236"/>
    <lineage>
        <taxon>Eukaryota</taxon>
        <taxon>Fungi</taxon>
        <taxon>Dikarya</taxon>
        <taxon>Ascomycota</taxon>
        <taxon>Pezizomycotina</taxon>
        <taxon>Orbiliomycetes</taxon>
        <taxon>Orbiliales</taxon>
        <taxon>Orbiliaceae</taxon>
        <taxon>Arthrobotrys</taxon>
    </lineage>
</organism>
<evidence type="ECO:0000256" key="8">
    <source>
        <dbReference type="ARBA" id="ARBA00023029"/>
    </source>
</evidence>